<protein>
    <submittedName>
        <fullName evidence="2">Fasciclin domain-containing protein</fullName>
    </submittedName>
</protein>
<dbReference type="GO" id="GO:0050839">
    <property type="term" value="F:cell adhesion molecule binding"/>
    <property type="evidence" value="ECO:0007669"/>
    <property type="project" value="TreeGrafter"/>
</dbReference>
<dbReference type="InterPro" id="IPR050904">
    <property type="entry name" value="Adhesion/Biosynth-related"/>
</dbReference>
<evidence type="ECO:0000313" key="2">
    <source>
        <dbReference type="EMBL" id="GFR93587.1"/>
    </source>
</evidence>
<organism evidence="2 3">
    <name type="scientific">Elysia marginata</name>
    <dbReference type="NCBI Taxonomy" id="1093978"/>
    <lineage>
        <taxon>Eukaryota</taxon>
        <taxon>Metazoa</taxon>
        <taxon>Spiralia</taxon>
        <taxon>Lophotrochozoa</taxon>
        <taxon>Mollusca</taxon>
        <taxon>Gastropoda</taxon>
        <taxon>Heterobranchia</taxon>
        <taxon>Euthyneura</taxon>
        <taxon>Panpulmonata</taxon>
        <taxon>Sacoglossa</taxon>
        <taxon>Placobranchoidea</taxon>
        <taxon>Plakobranchidae</taxon>
        <taxon>Elysia</taxon>
    </lineage>
</organism>
<proteinExistence type="predicted"/>
<dbReference type="PROSITE" id="PS50213">
    <property type="entry name" value="FAS1"/>
    <property type="match status" value="2"/>
</dbReference>
<dbReference type="AlphaFoldDB" id="A0AAV4H811"/>
<dbReference type="PANTHER" id="PTHR10900">
    <property type="entry name" value="PERIOSTIN-RELATED"/>
    <property type="match status" value="1"/>
</dbReference>
<dbReference type="EMBL" id="BMAT01012505">
    <property type="protein sequence ID" value="GFR93587.1"/>
    <property type="molecule type" value="Genomic_DNA"/>
</dbReference>
<comment type="caution">
    <text evidence="2">The sequence shown here is derived from an EMBL/GenBank/DDBJ whole genome shotgun (WGS) entry which is preliminary data.</text>
</comment>
<gene>
    <name evidence="2" type="ORF">ElyMa_006229400</name>
</gene>
<keyword evidence="3" id="KW-1185">Reference proteome</keyword>
<feature type="domain" description="FAS1" evidence="1">
    <location>
        <begin position="165"/>
        <end position="237"/>
    </location>
</feature>
<feature type="domain" description="FAS1" evidence="1">
    <location>
        <begin position="24"/>
        <end position="161"/>
    </location>
</feature>
<dbReference type="GO" id="GO:0007155">
    <property type="term" value="P:cell adhesion"/>
    <property type="evidence" value="ECO:0007669"/>
    <property type="project" value="TreeGrafter"/>
</dbReference>
<dbReference type="SUPFAM" id="SSF82153">
    <property type="entry name" value="FAS1 domain"/>
    <property type="match status" value="2"/>
</dbReference>
<dbReference type="GO" id="GO:0005615">
    <property type="term" value="C:extracellular space"/>
    <property type="evidence" value="ECO:0007669"/>
    <property type="project" value="TreeGrafter"/>
</dbReference>
<sequence length="237" mass="25562">MSMEIEKARHSLAVRMLSGGSDNPLVPIPETVRRLGLVALDHLLQISGLNKTLEGKGPYTLFAPNDVAFKKMPEWAKKAVSNKTVLIEFLAFHVLSGVLKSGDLKNELVELTAQGERLRINIYDRRPLDRTVITAQCAPIELERVDKPATNGLIHVLEGVMIPPGGNAVIALAANPNFKTLVRLVKIAGLVETLAKGGPFTVFAPNDDAFAKVPKDVLAKLLKDKALLTSTAVCCVG</sequence>
<dbReference type="PANTHER" id="PTHR10900:SF77">
    <property type="entry name" value="FI19380P1"/>
    <property type="match status" value="1"/>
</dbReference>
<evidence type="ECO:0000259" key="1">
    <source>
        <dbReference type="PROSITE" id="PS50213"/>
    </source>
</evidence>
<evidence type="ECO:0000313" key="3">
    <source>
        <dbReference type="Proteomes" id="UP000762676"/>
    </source>
</evidence>
<dbReference type="FunFam" id="2.30.180.10:FF:000032">
    <property type="entry name" value="Fasciclin domain-containing protein, putative"/>
    <property type="match status" value="1"/>
</dbReference>
<reference evidence="2 3" key="1">
    <citation type="journal article" date="2021" name="Elife">
        <title>Chloroplast acquisition without the gene transfer in kleptoplastic sea slugs, Plakobranchus ocellatus.</title>
        <authorList>
            <person name="Maeda T."/>
            <person name="Takahashi S."/>
            <person name="Yoshida T."/>
            <person name="Shimamura S."/>
            <person name="Takaki Y."/>
            <person name="Nagai Y."/>
            <person name="Toyoda A."/>
            <person name="Suzuki Y."/>
            <person name="Arimoto A."/>
            <person name="Ishii H."/>
            <person name="Satoh N."/>
            <person name="Nishiyama T."/>
            <person name="Hasebe M."/>
            <person name="Maruyama T."/>
            <person name="Minagawa J."/>
            <person name="Obokata J."/>
            <person name="Shigenobu S."/>
        </authorList>
    </citation>
    <scope>NUCLEOTIDE SEQUENCE [LARGE SCALE GENOMIC DNA]</scope>
</reference>
<dbReference type="SMART" id="SM00554">
    <property type="entry name" value="FAS1"/>
    <property type="match status" value="1"/>
</dbReference>
<dbReference type="Proteomes" id="UP000762676">
    <property type="component" value="Unassembled WGS sequence"/>
</dbReference>
<accession>A0AAV4H811</accession>
<dbReference type="Pfam" id="PF02469">
    <property type="entry name" value="Fasciclin"/>
    <property type="match status" value="2"/>
</dbReference>
<dbReference type="InterPro" id="IPR000782">
    <property type="entry name" value="FAS1_domain"/>
</dbReference>
<dbReference type="InterPro" id="IPR036378">
    <property type="entry name" value="FAS1_dom_sf"/>
</dbReference>
<dbReference type="GO" id="GO:0031012">
    <property type="term" value="C:extracellular matrix"/>
    <property type="evidence" value="ECO:0007669"/>
    <property type="project" value="TreeGrafter"/>
</dbReference>
<dbReference type="Gene3D" id="2.30.180.10">
    <property type="entry name" value="FAS1 domain"/>
    <property type="match status" value="2"/>
</dbReference>
<name>A0AAV4H811_9GAST</name>
<dbReference type="GO" id="GO:0030198">
    <property type="term" value="P:extracellular matrix organization"/>
    <property type="evidence" value="ECO:0007669"/>
    <property type="project" value="TreeGrafter"/>
</dbReference>